<dbReference type="SMART" id="SM00155">
    <property type="entry name" value="PLDc"/>
    <property type="match status" value="2"/>
</dbReference>
<evidence type="ECO:0000313" key="4">
    <source>
        <dbReference type="EMBL" id="QBQ38440.1"/>
    </source>
</evidence>
<dbReference type="SUPFAM" id="SSF56024">
    <property type="entry name" value="Phospholipase D/nuclease"/>
    <property type="match status" value="2"/>
</dbReference>
<feature type="chain" id="PRO_5044606905" evidence="1">
    <location>
        <begin position="20"/>
        <end position="413"/>
    </location>
</feature>
<organism evidence="3 6">
    <name type="scientific">Pseudoduganella plicata</name>
    <dbReference type="NCBI Taxonomy" id="321984"/>
    <lineage>
        <taxon>Bacteria</taxon>
        <taxon>Pseudomonadati</taxon>
        <taxon>Pseudomonadota</taxon>
        <taxon>Betaproteobacteria</taxon>
        <taxon>Burkholderiales</taxon>
        <taxon>Oxalobacteraceae</taxon>
        <taxon>Telluria group</taxon>
        <taxon>Pseudoduganella</taxon>
    </lineage>
</organism>
<evidence type="ECO:0000313" key="5">
    <source>
        <dbReference type="Proteomes" id="UP000294359"/>
    </source>
</evidence>
<dbReference type="GO" id="GO:0006793">
    <property type="term" value="P:phosphorus metabolic process"/>
    <property type="evidence" value="ECO:0007669"/>
    <property type="project" value="UniProtKB-ARBA"/>
</dbReference>
<dbReference type="CDD" id="cd09107">
    <property type="entry name" value="PLDc_vPLD3_4_5_like_2"/>
    <property type="match status" value="1"/>
</dbReference>
<dbReference type="EMBL" id="BMWW01000002">
    <property type="protein sequence ID" value="GGY82105.1"/>
    <property type="molecule type" value="Genomic_DNA"/>
</dbReference>
<evidence type="ECO:0000313" key="6">
    <source>
        <dbReference type="Proteomes" id="UP000619512"/>
    </source>
</evidence>
<dbReference type="InterPro" id="IPR050874">
    <property type="entry name" value="Diverse_PLD-related"/>
</dbReference>
<dbReference type="AlphaFoldDB" id="A0A4P7BJ45"/>
<dbReference type="GO" id="GO:0003824">
    <property type="term" value="F:catalytic activity"/>
    <property type="evidence" value="ECO:0007669"/>
    <property type="project" value="InterPro"/>
</dbReference>
<dbReference type="PANTHER" id="PTHR10185:SF17">
    <property type="entry name" value="GM01519P-RELATED"/>
    <property type="match status" value="1"/>
</dbReference>
<keyword evidence="1" id="KW-0732">Signal</keyword>
<dbReference type="Proteomes" id="UP000619512">
    <property type="component" value="Unassembled WGS sequence"/>
</dbReference>
<proteinExistence type="predicted"/>
<evidence type="ECO:0000313" key="3">
    <source>
        <dbReference type="EMBL" id="GGY82105.1"/>
    </source>
</evidence>
<dbReference type="Gene3D" id="3.30.870.10">
    <property type="entry name" value="Endonuclease Chain A"/>
    <property type="match status" value="2"/>
</dbReference>
<sequence length="413" mass="45109">MRRILFSLLLAAGTGSAHADFRIPGFELVLTTPVETSLANPDVRDAITVWCELFDNARQDIAIGQFYAVGKAGAPFEKVIERLEAAGRRGVKIRFLLDKKGVNLSDAATLDRLRAIPNLELRILDYSQITGNGIIHAKYALVDGKVAFVGSQNFDWRSFTHIHETGLKIDDATVVGQVKAIFEQDWAAQGTLAHGAKVAPLQAKAAAAVAPTELARPAYLLASPAAYNPPGVRDSETGLPALLADAREEVRIQLLDYAPLSYGPNGTRPYYAVIDNAVRAAANRGVKIKLMVSNWNLEAPALPYLKSLAVLPNVEIRVVTLPRASTGFIPFARVIHSKTMTIDGKLAWVGTSNWAGGYFDLSRNLEVVMRNEAMARRLTALHEQTWSSPYAQKLDINRDYPKPNKATEKAVAE</sequence>
<evidence type="ECO:0000259" key="2">
    <source>
        <dbReference type="PROSITE" id="PS50035"/>
    </source>
</evidence>
<dbReference type="PANTHER" id="PTHR10185">
    <property type="entry name" value="PHOSPHOLIPASE D - RELATED"/>
    <property type="match status" value="1"/>
</dbReference>
<dbReference type="EMBL" id="CP038026">
    <property type="protein sequence ID" value="QBQ38440.1"/>
    <property type="molecule type" value="Genomic_DNA"/>
</dbReference>
<gene>
    <name evidence="4" type="ORF">E1742_21355</name>
    <name evidence="3" type="ORF">GCM10007388_13700</name>
</gene>
<dbReference type="Proteomes" id="UP000294359">
    <property type="component" value="Chromosome"/>
</dbReference>
<dbReference type="RefSeq" id="WP_134387141.1">
    <property type="nucleotide sequence ID" value="NZ_BMWW01000002.1"/>
</dbReference>
<dbReference type="InterPro" id="IPR025202">
    <property type="entry name" value="PLD-like_dom"/>
</dbReference>
<dbReference type="InterPro" id="IPR001736">
    <property type="entry name" value="PLipase_D/transphosphatidylase"/>
</dbReference>
<reference evidence="3" key="1">
    <citation type="journal article" date="2014" name="Int. J. Syst. Evol. Microbiol.">
        <title>Complete genome sequence of Corynebacterium casei LMG S-19264T (=DSM 44701T), isolated from a smear-ripened cheese.</title>
        <authorList>
            <consortium name="US DOE Joint Genome Institute (JGI-PGF)"/>
            <person name="Walter F."/>
            <person name="Albersmeier A."/>
            <person name="Kalinowski J."/>
            <person name="Ruckert C."/>
        </authorList>
    </citation>
    <scope>NUCLEOTIDE SEQUENCE</scope>
    <source>
        <strain evidence="3">KCTC 12344</strain>
    </source>
</reference>
<reference evidence="3" key="3">
    <citation type="submission" date="2022-12" db="EMBL/GenBank/DDBJ databases">
        <authorList>
            <person name="Sun Q."/>
            <person name="Kim S."/>
        </authorList>
    </citation>
    <scope>NUCLEOTIDE SEQUENCE</scope>
    <source>
        <strain evidence="3">KCTC 12344</strain>
    </source>
</reference>
<evidence type="ECO:0000256" key="1">
    <source>
        <dbReference type="SAM" id="SignalP"/>
    </source>
</evidence>
<accession>A0A4P7BJ45</accession>
<keyword evidence="5" id="KW-1185">Reference proteome</keyword>
<dbReference type="PROSITE" id="PS50035">
    <property type="entry name" value="PLD"/>
    <property type="match status" value="2"/>
</dbReference>
<reference evidence="4 5" key="2">
    <citation type="submission" date="2019-03" db="EMBL/GenBank/DDBJ databases">
        <title>Draft Genome Sequences of Six Type Strains of the Genus Massilia.</title>
        <authorList>
            <person name="Miess H."/>
            <person name="Frediansyhah A."/>
            <person name="Gross H."/>
        </authorList>
    </citation>
    <scope>NUCLEOTIDE SEQUENCE [LARGE SCALE GENOMIC DNA]</scope>
    <source>
        <strain evidence="4 5">DSM 17505</strain>
    </source>
</reference>
<dbReference type="Pfam" id="PF13091">
    <property type="entry name" value="PLDc_2"/>
    <property type="match status" value="2"/>
</dbReference>
<protein>
    <submittedName>
        <fullName evidence="3">Phospholipase</fullName>
    </submittedName>
</protein>
<dbReference type="OrthoDB" id="9814092at2"/>
<name>A0A4P7BJ45_9BURK</name>
<feature type="domain" description="PLD phosphodiesterase" evidence="2">
    <location>
        <begin position="131"/>
        <end position="158"/>
    </location>
</feature>
<feature type="signal peptide" evidence="1">
    <location>
        <begin position="1"/>
        <end position="19"/>
    </location>
</feature>
<feature type="domain" description="PLD phosphodiesterase" evidence="2">
    <location>
        <begin position="331"/>
        <end position="358"/>
    </location>
</feature>